<name>A0AAX3U946_9VIBR</name>
<evidence type="ECO:0000313" key="2">
    <source>
        <dbReference type="EMBL" id="WGK83045.1"/>
    </source>
</evidence>
<evidence type="ECO:0000313" key="3">
    <source>
        <dbReference type="Proteomes" id="UP001239257"/>
    </source>
</evidence>
<gene>
    <name evidence="2" type="ORF">PYE51_16880</name>
</gene>
<dbReference type="EMBL" id="CP118710">
    <property type="protein sequence ID" value="WGK83045.1"/>
    <property type="molecule type" value="Genomic_DNA"/>
</dbReference>
<proteinExistence type="predicted"/>
<dbReference type="Proteomes" id="UP001239257">
    <property type="component" value="Chromosome 2"/>
</dbReference>
<dbReference type="RefSeq" id="WP_301066070.1">
    <property type="nucleotide sequence ID" value="NZ_CP118710.1"/>
</dbReference>
<reference evidence="2" key="1">
    <citation type="submission" date="2022-02" db="EMBL/GenBank/DDBJ databases">
        <title>Emergence and expansion in Europe of a Vibrio aestuarianus clonal complex pathogenic for oysters.</title>
        <authorList>
            <person name="Mesnil A."/>
            <person name="Travers M.-A."/>
        </authorList>
    </citation>
    <scope>NUCLEOTIDE SEQUENCE</scope>
    <source>
        <strain evidence="2">U29</strain>
    </source>
</reference>
<dbReference type="AlphaFoldDB" id="A0AAX3U946"/>
<accession>A0AAX3U946</accession>
<organism evidence="2 3">
    <name type="scientific">Vibrio aestuarianus</name>
    <dbReference type="NCBI Taxonomy" id="28171"/>
    <lineage>
        <taxon>Bacteria</taxon>
        <taxon>Pseudomonadati</taxon>
        <taxon>Pseudomonadota</taxon>
        <taxon>Gammaproteobacteria</taxon>
        <taxon>Vibrionales</taxon>
        <taxon>Vibrionaceae</taxon>
        <taxon>Vibrio</taxon>
    </lineage>
</organism>
<feature type="coiled-coil region" evidence="1">
    <location>
        <begin position="331"/>
        <end position="365"/>
    </location>
</feature>
<evidence type="ECO:0000256" key="1">
    <source>
        <dbReference type="SAM" id="Coils"/>
    </source>
</evidence>
<sequence length="533" mass="61114">MKLVPDQRIRRVGMVACICSLKTKMVREKMLIYVNQFQLVGENSSQTAFRTVAGWLKNVTKRHFTVADLKSGDEFSIGRMKVRTYSAVDLHPYMYSVLFSHPDREIKGRQWITEIGIREEENKTTVSILLETSDISTLVTEIPSTTKPRLVNFLQQNGELHNETVGLKLLNFSNTQESLKALSFEIERKERNHPLILVSNLKSNNKPVINPQKLQEQLLGLAQVVYSDEDINSWEMESMLGRKYSAWDGAVNIIYPSFNGNDCHTKLFSQASLNEVMASGVHALQYILSHITHTTNGFNKKKHFSPSAVRAKRQKDQRTLLKQRFEGLSEDNEYQELAEQAFAQLEEQENLIEQLKRKHELEIEEQLIANIETQDNLDKVKSDYQVLDIRFKELQGKATKEGKPIITHGKEKEFYSGEVSDLVIEIIKMQLDSAKQNSRRHHLLQDIVKYNEVDGTRDSFAQAIKSMFSNYNGLTPKIKSELKSLNMEAVETGTHNHIKFIDDDRYQVPCAKTPSDAKRVGNNIVRDVKAELL</sequence>
<protein>
    <submittedName>
        <fullName evidence="2">Uncharacterized protein</fullName>
    </submittedName>
</protein>
<keyword evidence="1" id="KW-0175">Coiled coil</keyword>